<dbReference type="NCBIfam" id="TIGR01011">
    <property type="entry name" value="rpsB_bact"/>
    <property type="match status" value="1"/>
</dbReference>
<dbReference type="InterPro" id="IPR001865">
    <property type="entry name" value="Ribosomal_uS2"/>
</dbReference>
<protein>
    <recommendedName>
        <fullName evidence="4 5">Small ribosomal subunit protein uS2</fullName>
    </recommendedName>
</protein>
<evidence type="ECO:0000256" key="4">
    <source>
        <dbReference type="ARBA" id="ARBA00035256"/>
    </source>
</evidence>
<evidence type="ECO:0000313" key="7">
    <source>
        <dbReference type="Proteomes" id="UP000230088"/>
    </source>
</evidence>
<comment type="similarity">
    <text evidence="1 5">Belongs to the universal ribosomal protein uS2 family.</text>
</comment>
<organism evidence="6 7">
    <name type="scientific">Candidatus Nealsonbacteria bacterium CG08_land_8_20_14_0_20_38_20</name>
    <dbReference type="NCBI Taxonomy" id="1974705"/>
    <lineage>
        <taxon>Bacteria</taxon>
        <taxon>Candidatus Nealsoniibacteriota</taxon>
    </lineage>
</organism>
<dbReference type="PROSITE" id="PS00962">
    <property type="entry name" value="RIBOSOMAL_S2_1"/>
    <property type="match status" value="1"/>
</dbReference>
<dbReference type="AlphaFoldDB" id="A0A2H0YMG7"/>
<dbReference type="Gene3D" id="3.40.50.10490">
    <property type="entry name" value="Glucose-6-phosphate isomerase like protein, domain 1"/>
    <property type="match status" value="1"/>
</dbReference>
<proteinExistence type="inferred from homology"/>
<dbReference type="Gene3D" id="1.10.287.610">
    <property type="entry name" value="Helix hairpin bin"/>
    <property type="match status" value="1"/>
</dbReference>
<dbReference type="GO" id="GO:0022627">
    <property type="term" value="C:cytosolic small ribosomal subunit"/>
    <property type="evidence" value="ECO:0007669"/>
    <property type="project" value="TreeGrafter"/>
</dbReference>
<reference evidence="7" key="1">
    <citation type="submission" date="2017-09" db="EMBL/GenBank/DDBJ databases">
        <title>Depth-based differentiation of microbial function through sediment-hosted aquifers and enrichment of novel symbionts in the deep terrestrial subsurface.</title>
        <authorList>
            <person name="Probst A.J."/>
            <person name="Ladd B."/>
            <person name="Jarett J.K."/>
            <person name="Geller-Mcgrath D.E."/>
            <person name="Sieber C.M.K."/>
            <person name="Emerson J.B."/>
            <person name="Anantharaman K."/>
            <person name="Thomas B.C."/>
            <person name="Malmstrom R."/>
            <person name="Stieglmeier M."/>
            <person name="Klingl A."/>
            <person name="Woyke T."/>
            <person name="Ryan C.M."/>
            <person name="Banfield J.F."/>
        </authorList>
    </citation>
    <scope>NUCLEOTIDE SEQUENCE [LARGE SCALE GENOMIC DNA]</scope>
</reference>
<keyword evidence="2 5" id="KW-0689">Ribosomal protein</keyword>
<dbReference type="EMBL" id="PEYD01000009">
    <property type="protein sequence ID" value="PIS39695.1"/>
    <property type="molecule type" value="Genomic_DNA"/>
</dbReference>
<evidence type="ECO:0000313" key="6">
    <source>
        <dbReference type="EMBL" id="PIS39695.1"/>
    </source>
</evidence>
<evidence type="ECO:0000256" key="3">
    <source>
        <dbReference type="ARBA" id="ARBA00023274"/>
    </source>
</evidence>
<dbReference type="InterPro" id="IPR023591">
    <property type="entry name" value="Ribosomal_uS2_flav_dom_sf"/>
</dbReference>
<evidence type="ECO:0000256" key="2">
    <source>
        <dbReference type="ARBA" id="ARBA00022980"/>
    </source>
</evidence>
<comment type="caution">
    <text evidence="6">The sequence shown here is derived from an EMBL/GenBank/DDBJ whole genome shotgun (WGS) entry which is preliminary data.</text>
</comment>
<evidence type="ECO:0000256" key="5">
    <source>
        <dbReference type="HAMAP-Rule" id="MF_00291"/>
    </source>
</evidence>
<dbReference type="InterPro" id="IPR005706">
    <property type="entry name" value="Ribosomal_uS2_bac/mit/plastid"/>
</dbReference>
<keyword evidence="3 5" id="KW-0687">Ribonucleoprotein</keyword>
<gene>
    <name evidence="5 6" type="primary">rpsB</name>
    <name evidence="6" type="ORF">COT33_00590</name>
</gene>
<dbReference type="Pfam" id="PF00318">
    <property type="entry name" value="Ribosomal_S2"/>
    <property type="match status" value="1"/>
</dbReference>
<dbReference type="SUPFAM" id="SSF52313">
    <property type="entry name" value="Ribosomal protein S2"/>
    <property type="match status" value="1"/>
</dbReference>
<name>A0A2H0YMG7_9BACT</name>
<dbReference type="HAMAP" id="MF_00291_B">
    <property type="entry name" value="Ribosomal_uS2_B"/>
    <property type="match status" value="1"/>
</dbReference>
<dbReference type="InterPro" id="IPR018130">
    <property type="entry name" value="Ribosomal_uS2_CS"/>
</dbReference>
<dbReference type="CDD" id="cd01425">
    <property type="entry name" value="RPS2"/>
    <property type="match status" value="1"/>
</dbReference>
<dbReference type="PANTHER" id="PTHR12534:SF0">
    <property type="entry name" value="SMALL RIBOSOMAL SUBUNIT PROTEIN US2M"/>
    <property type="match status" value="1"/>
</dbReference>
<dbReference type="Proteomes" id="UP000230088">
    <property type="component" value="Unassembled WGS sequence"/>
</dbReference>
<accession>A0A2H0YMG7</accession>
<evidence type="ECO:0000256" key="1">
    <source>
        <dbReference type="ARBA" id="ARBA00006242"/>
    </source>
</evidence>
<dbReference type="PRINTS" id="PR00395">
    <property type="entry name" value="RIBOSOMALS2"/>
</dbReference>
<sequence>MEKEEFNLNIEEMIKAGLHFGHRTSKIHPKMMPYLQGVRNTVHIIDVEKTREKLSDALKFIRQLSAENKILLLVGTKIQVKDLVKETALSCQLPYVDERWIGGTFTNFNILRKRVDYLKELEQKLGTPEIIEKYTKKEKAGMEEESRELKLKFGGIRNLEKFPDAIFVFDMKKDDLAIKEAKAKGVKVIAISDTNCDPTLADYPIPANDDAISSLKYIAEKVKEVILKAKSKPTK</sequence>
<dbReference type="PANTHER" id="PTHR12534">
    <property type="entry name" value="30S RIBOSOMAL PROTEIN S2 PROKARYOTIC AND ORGANELLAR"/>
    <property type="match status" value="1"/>
</dbReference>
<dbReference type="GO" id="GO:0006412">
    <property type="term" value="P:translation"/>
    <property type="evidence" value="ECO:0007669"/>
    <property type="project" value="UniProtKB-UniRule"/>
</dbReference>
<dbReference type="GO" id="GO:0003735">
    <property type="term" value="F:structural constituent of ribosome"/>
    <property type="evidence" value="ECO:0007669"/>
    <property type="project" value="InterPro"/>
</dbReference>